<proteinExistence type="predicted"/>
<feature type="transmembrane region" description="Helical" evidence="1">
    <location>
        <begin position="84"/>
        <end position="103"/>
    </location>
</feature>
<reference evidence="3 4" key="1">
    <citation type="submission" date="2023-06" db="EMBL/GenBank/DDBJ databases">
        <title>Complete Genome Sequence of Flavobacterium keumense K3R-10.</title>
        <authorList>
            <person name="Jeong H."/>
            <person name="Jhang S.Y."/>
            <person name="Kim J.N."/>
        </authorList>
    </citation>
    <scope>NUCLEOTIDE SEQUENCE [LARGE SCALE GENOMIC DNA]</scope>
    <source>
        <strain evidence="3 4">K3R-10</strain>
    </source>
</reference>
<dbReference type="PANTHER" id="PTHR28008">
    <property type="entry name" value="DOMAIN PROTEIN, PUTATIVE (AFU_ORTHOLOGUE AFUA_3G10980)-RELATED"/>
    <property type="match status" value="1"/>
</dbReference>
<evidence type="ECO:0000259" key="2">
    <source>
        <dbReference type="Pfam" id="PF04892"/>
    </source>
</evidence>
<keyword evidence="1" id="KW-0472">Membrane</keyword>
<sequence>MVSFFCLTSSNDIPTVNIPNLDKFVHAFFYFVFTILWFLFFKKQVKKKNQFKFLVVAVCFSLLFGIGIEILQDKLTTTRSGDCFDVLANLIGTIIAFSFVLFAKQIKKNQNTNE</sequence>
<keyword evidence="1" id="KW-1133">Transmembrane helix</keyword>
<gene>
    <name evidence="3" type="ORF">MG292_01385</name>
</gene>
<feature type="transmembrane region" description="Helical" evidence="1">
    <location>
        <begin position="24"/>
        <end position="41"/>
    </location>
</feature>
<name>A0ABY8N8I3_9FLAO</name>
<protein>
    <submittedName>
        <fullName evidence="3">VanZ family protein</fullName>
    </submittedName>
</protein>
<keyword evidence="1" id="KW-0812">Transmembrane</keyword>
<dbReference type="InterPro" id="IPR006976">
    <property type="entry name" value="VanZ-like"/>
</dbReference>
<accession>A0ABY8N8I3</accession>
<dbReference type="NCBIfam" id="NF037970">
    <property type="entry name" value="vanZ_1"/>
    <property type="match status" value="1"/>
</dbReference>
<dbReference type="Pfam" id="PF04892">
    <property type="entry name" value="VanZ"/>
    <property type="match status" value="1"/>
</dbReference>
<organism evidence="3 4">
    <name type="scientific">Flavobacterium keumense</name>
    <dbReference type="NCBI Taxonomy" id="1306518"/>
    <lineage>
        <taxon>Bacteria</taxon>
        <taxon>Pseudomonadati</taxon>
        <taxon>Bacteroidota</taxon>
        <taxon>Flavobacteriia</taxon>
        <taxon>Flavobacteriales</taxon>
        <taxon>Flavobacteriaceae</taxon>
        <taxon>Flavobacterium</taxon>
    </lineage>
</organism>
<feature type="domain" description="VanZ-like" evidence="2">
    <location>
        <begin position="21"/>
        <end position="101"/>
    </location>
</feature>
<evidence type="ECO:0000313" key="3">
    <source>
        <dbReference type="EMBL" id="WGK95689.1"/>
    </source>
</evidence>
<dbReference type="PANTHER" id="PTHR28008:SF1">
    <property type="entry name" value="DOMAIN PROTEIN, PUTATIVE (AFU_ORTHOLOGUE AFUA_3G10980)-RELATED"/>
    <property type="match status" value="1"/>
</dbReference>
<keyword evidence="4" id="KW-1185">Reference proteome</keyword>
<dbReference type="EMBL" id="CP092332">
    <property type="protein sequence ID" value="WGK95689.1"/>
    <property type="molecule type" value="Genomic_DNA"/>
</dbReference>
<dbReference type="Proteomes" id="UP001232117">
    <property type="component" value="Chromosome"/>
</dbReference>
<evidence type="ECO:0000256" key="1">
    <source>
        <dbReference type="SAM" id="Phobius"/>
    </source>
</evidence>
<feature type="transmembrane region" description="Helical" evidence="1">
    <location>
        <begin position="53"/>
        <end position="72"/>
    </location>
</feature>
<evidence type="ECO:0000313" key="4">
    <source>
        <dbReference type="Proteomes" id="UP001232117"/>
    </source>
</evidence>